<evidence type="ECO:0000256" key="4">
    <source>
        <dbReference type="ARBA" id="ARBA00023163"/>
    </source>
</evidence>
<name>A0A2T7C1G6_9POAL</name>
<proteinExistence type="predicted"/>
<dbReference type="SMART" id="SM00432">
    <property type="entry name" value="MADS"/>
    <property type="match status" value="1"/>
</dbReference>
<evidence type="ECO:0000256" key="3">
    <source>
        <dbReference type="ARBA" id="ARBA00023125"/>
    </source>
</evidence>
<reference evidence="8 9" key="1">
    <citation type="submission" date="2018-04" db="EMBL/GenBank/DDBJ databases">
        <title>WGS assembly of Panicum hallii var. hallii HAL2.</title>
        <authorList>
            <person name="Lovell J."/>
            <person name="Jenkins J."/>
            <person name="Lowry D."/>
            <person name="Mamidi S."/>
            <person name="Sreedasyam A."/>
            <person name="Weng X."/>
            <person name="Barry K."/>
            <person name="Bonette J."/>
            <person name="Campitelli B."/>
            <person name="Daum C."/>
            <person name="Gordon S."/>
            <person name="Gould B."/>
            <person name="Lipzen A."/>
            <person name="MacQueen A."/>
            <person name="Palacio-Mejia J."/>
            <person name="Plott C."/>
            <person name="Shakirov E."/>
            <person name="Shu S."/>
            <person name="Yoshinaga Y."/>
            <person name="Zane M."/>
            <person name="Rokhsar D."/>
            <person name="Grimwood J."/>
            <person name="Schmutz J."/>
            <person name="Juenger T."/>
        </authorList>
    </citation>
    <scope>NUCLEOTIDE SEQUENCE [LARGE SCALE GENOMIC DNA]</scope>
    <source>
        <strain evidence="9">cv. HAL2</strain>
    </source>
</reference>
<dbReference type="OrthoDB" id="783564at2759"/>
<gene>
    <name evidence="8" type="ORF">GQ55_9G099000</name>
</gene>
<dbReference type="Gramene" id="PUZ37191">
    <property type="protein sequence ID" value="PUZ37191"/>
    <property type="gene ID" value="GQ55_9G099000"/>
</dbReference>
<dbReference type="EMBL" id="CM009757">
    <property type="protein sequence ID" value="PUZ37191.1"/>
    <property type="molecule type" value="Genomic_DNA"/>
</dbReference>
<evidence type="ECO:0000313" key="8">
    <source>
        <dbReference type="EMBL" id="PUZ37191.1"/>
    </source>
</evidence>
<evidence type="ECO:0000256" key="1">
    <source>
        <dbReference type="ARBA" id="ARBA00004123"/>
    </source>
</evidence>
<keyword evidence="2" id="KW-0805">Transcription regulation</keyword>
<dbReference type="GO" id="GO:0046983">
    <property type="term" value="F:protein dimerization activity"/>
    <property type="evidence" value="ECO:0007669"/>
    <property type="project" value="InterPro"/>
</dbReference>
<dbReference type="GO" id="GO:0005634">
    <property type="term" value="C:nucleus"/>
    <property type="evidence" value="ECO:0007669"/>
    <property type="project" value="UniProtKB-SubCell"/>
</dbReference>
<dbReference type="SUPFAM" id="SSF55455">
    <property type="entry name" value="SRF-like"/>
    <property type="match status" value="1"/>
</dbReference>
<evidence type="ECO:0000259" key="7">
    <source>
        <dbReference type="PROSITE" id="PS50066"/>
    </source>
</evidence>
<protein>
    <recommendedName>
        <fullName evidence="7">MADS-box domain-containing protein</fullName>
    </recommendedName>
</protein>
<comment type="subcellular location">
    <subcellularLocation>
        <location evidence="1">Nucleus</location>
    </subcellularLocation>
</comment>
<organism evidence="8 9">
    <name type="scientific">Panicum hallii var. hallii</name>
    <dbReference type="NCBI Taxonomy" id="1504633"/>
    <lineage>
        <taxon>Eukaryota</taxon>
        <taxon>Viridiplantae</taxon>
        <taxon>Streptophyta</taxon>
        <taxon>Embryophyta</taxon>
        <taxon>Tracheophyta</taxon>
        <taxon>Spermatophyta</taxon>
        <taxon>Magnoliopsida</taxon>
        <taxon>Liliopsida</taxon>
        <taxon>Poales</taxon>
        <taxon>Poaceae</taxon>
        <taxon>PACMAD clade</taxon>
        <taxon>Panicoideae</taxon>
        <taxon>Panicodae</taxon>
        <taxon>Paniceae</taxon>
        <taxon>Panicinae</taxon>
        <taxon>Panicum</taxon>
        <taxon>Panicum sect. Panicum</taxon>
    </lineage>
</organism>
<feature type="region of interest" description="Disordered" evidence="6">
    <location>
        <begin position="324"/>
        <end position="398"/>
    </location>
</feature>
<evidence type="ECO:0000256" key="2">
    <source>
        <dbReference type="ARBA" id="ARBA00023015"/>
    </source>
</evidence>
<dbReference type="Pfam" id="PF00319">
    <property type="entry name" value="SRF-TF"/>
    <property type="match status" value="1"/>
</dbReference>
<sequence length="398" mass="42403">MDRRVRAGTFGKLKEGLKKKARELSVLCGVDVALVVAAGDGGGAAAADVWESREGVLARYRALGAEARARHTHRAYLDADLGKGEAKLARVRQGGPDALARWDKALDGVATEEEARRLLDAVDAAMTGGGRWACRRSTGSRRSTLPPPLHDAAGGSGDANNGQQAMWGSNGFHFQQGGAAEMQHTGYCFQQYTSGSGAGVEGYHLQMAPDMYSSGDHNNGHLADAYQQYQPRDPIQQHGYGFQCADASYFGVPSSYAQPSLPMWSADEPRHAMLPLELEYPTADAMGAASGNLVLSEPALSLAMNTAAGGGDFINNAPPAAAPSYTMGGSGDNELHHSDASPAPRHELRWRTDDCRQVRGAVAGTPARRRRPEAQHRAAALPQRPGRHAAPPSFHYVR</sequence>
<dbReference type="Proteomes" id="UP000244336">
    <property type="component" value="Chromosome 9"/>
</dbReference>
<feature type="domain" description="MADS-box" evidence="7">
    <location>
        <begin position="1"/>
        <end position="41"/>
    </location>
</feature>
<dbReference type="PROSITE" id="PS50066">
    <property type="entry name" value="MADS_BOX_2"/>
    <property type="match status" value="1"/>
</dbReference>
<feature type="compositionally biased region" description="Basic and acidic residues" evidence="6">
    <location>
        <begin position="333"/>
        <end position="357"/>
    </location>
</feature>
<dbReference type="InterPro" id="IPR002100">
    <property type="entry name" value="TF_MADSbox"/>
</dbReference>
<dbReference type="InterPro" id="IPR036879">
    <property type="entry name" value="TF_MADSbox_sf"/>
</dbReference>
<keyword evidence="4" id="KW-0804">Transcription</keyword>
<evidence type="ECO:0000313" key="9">
    <source>
        <dbReference type="Proteomes" id="UP000244336"/>
    </source>
</evidence>
<keyword evidence="3" id="KW-0238">DNA-binding</keyword>
<keyword evidence="5" id="KW-0539">Nucleus</keyword>
<evidence type="ECO:0000256" key="6">
    <source>
        <dbReference type="SAM" id="MobiDB-lite"/>
    </source>
</evidence>
<accession>A0A2T7C1G6</accession>
<keyword evidence="9" id="KW-1185">Reference proteome</keyword>
<dbReference type="AlphaFoldDB" id="A0A2T7C1G6"/>
<dbReference type="Gene3D" id="3.40.1810.10">
    <property type="entry name" value="Transcription factor, MADS-box"/>
    <property type="match status" value="1"/>
</dbReference>
<feature type="region of interest" description="Disordered" evidence="6">
    <location>
        <begin position="132"/>
        <end position="168"/>
    </location>
</feature>
<evidence type="ECO:0000256" key="5">
    <source>
        <dbReference type="ARBA" id="ARBA00023242"/>
    </source>
</evidence>
<dbReference type="GO" id="GO:0003677">
    <property type="term" value="F:DNA binding"/>
    <property type="evidence" value="ECO:0007669"/>
    <property type="project" value="UniProtKB-KW"/>
</dbReference>